<gene>
    <name evidence="1" type="ORF">K3G42_015075</name>
</gene>
<evidence type="ECO:0000313" key="2">
    <source>
        <dbReference type="Proteomes" id="UP000827872"/>
    </source>
</evidence>
<protein>
    <submittedName>
        <fullName evidence="1">Uncharacterized protein</fullName>
    </submittedName>
</protein>
<comment type="caution">
    <text evidence="1">The sequence shown here is derived from an EMBL/GenBank/DDBJ whole genome shotgun (WGS) entry which is preliminary data.</text>
</comment>
<keyword evidence="2" id="KW-1185">Reference proteome</keyword>
<dbReference type="Proteomes" id="UP000827872">
    <property type="component" value="Linkage Group LG02"/>
</dbReference>
<evidence type="ECO:0000313" key="1">
    <source>
        <dbReference type="EMBL" id="KAH8013267.1"/>
    </source>
</evidence>
<dbReference type="EMBL" id="CM037615">
    <property type="protein sequence ID" value="KAH8013267.1"/>
    <property type="molecule type" value="Genomic_DNA"/>
</dbReference>
<accession>A0ACB8G1A9</accession>
<sequence>MMTAKISLPCSVKQDEERVALTLSMEFRNDPSNLLNAKLAAMVPKLGRIYMSSSDRPTCSCSESHRSNSGLLIRTHAGMPLHTFPPSSSPSLRSLLAGIAHEMTMEVITTPLFQDSPATSGLKRTPTLVLLWGSISKTTGWWTFRTTPLLISPVFRLTLFYPLLNLIQSTHYVKWRYKTLSYCRAPRKKGF</sequence>
<proteinExistence type="predicted"/>
<name>A0ACB8G1A9_9SAUR</name>
<organism evidence="1 2">
    <name type="scientific">Sphaerodactylus townsendi</name>
    <dbReference type="NCBI Taxonomy" id="933632"/>
    <lineage>
        <taxon>Eukaryota</taxon>
        <taxon>Metazoa</taxon>
        <taxon>Chordata</taxon>
        <taxon>Craniata</taxon>
        <taxon>Vertebrata</taxon>
        <taxon>Euteleostomi</taxon>
        <taxon>Lepidosauria</taxon>
        <taxon>Squamata</taxon>
        <taxon>Bifurcata</taxon>
        <taxon>Gekkota</taxon>
        <taxon>Sphaerodactylidae</taxon>
        <taxon>Sphaerodactylus</taxon>
    </lineage>
</organism>
<reference evidence="1" key="1">
    <citation type="submission" date="2021-08" db="EMBL/GenBank/DDBJ databases">
        <title>The first chromosome-level gecko genome reveals the dynamic sex chromosomes of Neotropical dwarf geckos (Sphaerodactylidae: Sphaerodactylus).</title>
        <authorList>
            <person name="Pinto B.J."/>
            <person name="Keating S.E."/>
            <person name="Gamble T."/>
        </authorList>
    </citation>
    <scope>NUCLEOTIDE SEQUENCE</scope>
    <source>
        <strain evidence="1">TG3544</strain>
    </source>
</reference>